<keyword evidence="2" id="KW-1185">Reference proteome</keyword>
<dbReference type="EMBL" id="KZ107843">
    <property type="protein sequence ID" value="OSS49706.1"/>
    <property type="molecule type" value="Genomic_DNA"/>
</dbReference>
<evidence type="ECO:0000313" key="2">
    <source>
        <dbReference type="Proteomes" id="UP000193240"/>
    </source>
</evidence>
<proteinExistence type="predicted"/>
<protein>
    <submittedName>
        <fullName evidence="1">Uncharacterized protein</fullName>
    </submittedName>
</protein>
<name>A0A1Y2M0Q4_EPING</name>
<dbReference type="AlphaFoldDB" id="A0A1Y2M0Q4"/>
<reference evidence="1 2" key="1">
    <citation type="journal article" date="2017" name="Genome Announc.">
        <title>Genome sequence of the saprophytic ascomycete Epicoccum nigrum ICMP 19927 strain isolated from New Zealand.</title>
        <authorList>
            <person name="Fokin M."/>
            <person name="Fleetwood D."/>
            <person name="Weir B.S."/>
            <person name="Villas-Boas S.G."/>
        </authorList>
    </citation>
    <scope>NUCLEOTIDE SEQUENCE [LARGE SCALE GENOMIC DNA]</scope>
    <source>
        <strain evidence="1 2">ICMP 19927</strain>
    </source>
</reference>
<gene>
    <name evidence="1" type="ORF">B5807_05879</name>
</gene>
<organism evidence="1 2">
    <name type="scientific">Epicoccum nigrum</name>
    <name type="common">Soil fungus</name>
    <name type="synonym">Epicoccum purpurascens</name>
    <dbReference type="NCBI Taxonomy" id="105696"/>
    <lineage>
        <taxon>Eukaryota</taxon>
        <taxon>Fungi</taxon>
        <taxon>Dikarya</taxon>
        <taxon>Ascomycota</taxon>
        <taxon>Pezizomycotina</taxon>
        <taxon>Dothideomycetes</taxon>
        <taxon>Pleosporomycetidae</taxon>
        <taxon>Pleosporales</taxon>
        <taxon>Pleosporineae</taxon>
        <taxon>Didymellaceae</taxon>
        <taxon>Epicoccum</taxon>
    </lineage>
</organism>
<sequence>MAASGAPQWLQTVNKKHLARENAINSFLETHKTRLEVNISGSTNSGPGDVTAIDDVQDTLRATSSGTVTALTLCVAYVHRAIEAHRRVPLPAHNRVLTTILTATDKLPYRNPFRTSNSASQ</sequence>
<dbReference type="Proteomes" id="UP000193240">
    <property type="component" value="Unassembled WGS sequence"/>
</dbReference>
<accession>A0A1Y2M0Q4</accession>
<evidence type="ECO:0000313" key="1">
    <source>
        <dbReference type="EMBL" id="OSS49706.1"/>
    </source>
</evidence>
<dbReference type="InParanoid" id="A0A1Y2M0Q4"/>